<feature type="binding site" evidence="8">
    <location>
        <position position="184"/>
    </location>
    <ligand>
        <name>substrate</name>
    </ligand>
</feature>
<keyword evidence="7 8" id="KW-0012">Acyltransferase</keyword>
<evidence type="ECO:0000256" key="2">
    <source>
        <dbReference type="ARBA" id="ARBA00011475"/>
    </source>
</evidence>
<feature type="binding site" evidence="8">
    <location>
        <position position="173"/>
    </location>
    <ligand>
        <name>substrate</name>
    </ligand>
</feature>
<keyword evidence="5 8" id="KW-0808">Transferase</keyword>
<keyword evidence="4 8" id="KW-0028">Amino-acid biosynthesis</keyword>
<comment type="subcellular location">
    <subcellularLocation>
        <location evidence="8">Cytoplasm</location>
    </subcellularLocation>
</comment>
<evidence type="ECO:0000256" key="3">
    <source>
        <dbReference type="ARBA" id="ARBA00022571"/>
    </source>
</evidence>
<comment type="subunit">
    <text evidence="2 8">Heterotetramer of two alpha and two beta chains.</text>
</comment>
<dbReference type="InterPro" id="IPR002813">
    <property type="entry name" value="Arg_biosynth_ArgJ"/>
</dbReference>
<organism evidence="9 10">
    <name type="scientific">Francisella philomiragia</name>
    <dbReference type="NCBI Taxonomy" id="28110"/>
    <lineage>
        <taxon>Bacteria</taxon>
        <taxon>Pseudomonadati</taxon>
        <taxon>Pseudomonadota</taxon>
        <taxon>Gammaproteobacteria</taxon>
        <taxon>Thiotrichales</taxon>
        <taxon>Francisellaceae</taxon>
        <taxon>Francisella</taxon>
    </lineage>
</organism>
<dbReference type="GO" id="GO:0004042">
    <property type="term" value="F:L-glutamate N-acetyltransferase activity"/>
    <property type="evidence" value="ECO:0007669"/>
    <property type="project" value="UniProtKB-UniRule"/>
</dbReference>
<dbReference type="GO" id="GO:0004358">
    <property type="term" value="F:L-glutamate N-acetyltransferase activity, acting on acetyl-L-ornithine as donor"/>
    <property type="evidence" value="ECO:0007669"/>
    <property type="project" value="UniProtKB-UniRule"/>
</dbReference>
<dbReference type="PANTHER" id="PTHR23100">
    <property type="entry name" value="ARGININE BIOSYNTHESIS BIFUNCTIONAL PROTEIN ARGJ"/>
    <property type="match status" value="1"/>
</dbReference>
<feature type="site" description="Cleavage; by autolysis" evidence="8">
    <location>
        <begin position="183"/>
        <end position="184"/>
    </location>
</feature>
<sequence>MESLFRTKLPKGFLAGGVNCGVRLYRPDLGVIISEKNCKAVGVFTKNKCKAAPVKYCMNLLPAGNIKAIITNSGQANAATGEIGDKHNQQVVDSLATELNCSSEQVLIASTGVIGQQISIDKITSAIPKLINSVSNIADKFAISILTTDLLPKSVYKKIQLSTGEITITGICKGSGMINPNMATMLGYFLTDADIDIQLAQEILRESSDNSFNMISVDGDMSTNDCVFMLANGASGIEVSSNEDINIFKEALHEIAVILAKSIARDGEGATKLIEAKVTGLNDETLSKELAKKIISSSLVKTAVYGESPNWGRVLAKIGEVDIDEQTLESCQIFMQGQKIFANGLPVSDDLTNLKNAMKEDTVTIDVTFSQGNQQAIAWGCDLTQQYVNINADYLS</sequence>
<dbReference type="Pfam" id="PF01960">
    <property type="entry name" value="ArgJ"/>
    <property type="match status" value="1"/>
</dbReference>
<feature type="active site" description="Nucleophile" evidence="8">
    <location>
        <position position="184"/>
    </location>
</feature>
<comment type="catalytic activity">
    <reaction evidence="8">
        <text>N(2)-acetyl-L-ornithine + L-glutamate = N-acetyl-L-glutamate + L-ornithine</text>
        <dbReference type="Rhea" id="RHEA:15349"/>
        <dbReference type="ChEBI" id="CHEBI:29985"/>
        <dbReference type="ChEBI" id="CHEBI:44337"/>
        <dbReference type="ChEBI" id="CHEBI:46911"/>
        <dbReference type="ChEBI" id="CHEBI:57805"/>
        <dbReference type="EC" id="2.3.1.35"/>
    </reaction>
</comment>
<dbReference type="MEROPS" id="T05.002"/>
<accession>A0A0B6CS25</accession>
<evidence type="ECO:0000256" key="6">
    <source>
        <dbReference type="ARBA" id="ARBA00022813"/>
    </source>
</evidence>
<dbReference type="KEGG" id="fpz:LA55_250"/>
<feature type="binding site" evidence="8">
    <location>
        <position position="391"/>
    </location>
    <ligand>
        <name>substrate</name>
    </ligand>
</feature>
<evidence type="ECO:0000256" key="8">
    <source>
        <dbReference type="HAMAP-Rule" id="MF_01106"/>
    </source>
</evidence>
<evidence type="ECO:0000256" key="1">
    <source>
        <dbReference type="ARBA" id="ARBA00006774"/>
    </source>
</evidence>
<feature type="site" description="Involved in the stabilization of negative charge on the oxyanion by the formation of the oxyanion hole" evidence="8">
    <location>
        <position position="112"/>
    </location>
</feature>
<keyword evidence="8" id="KW-0963">Cytoplasm</keyword>
<dbReference type="SUPFAM" id="SSF56266">
    <property type="entry name" value="DmpA/ArgJ-like"/>
    <property type="match status" value="1"/>
</dbReference>
<dbReference type="EMBL" id="CP009440">
    <property type="protein sequence ID" value="AJI53279.1"/>
    <property type="molecule type" value="Genomic_DNA"/>
</dbReference>
<reference evidence="9 10" key="1">
    <citation type="journal article" date="2015" name="Genome Announc.">
        <title>Genome sequencing of 18 francisella strains to aid in assay development and testing.</title>
        <authorList>
            <person name="Johnson S.L."/>
            <person name="Daligault H.E."/>
            <person name="Davenport K.W."/>
            <person name="Coyne S.R."/>
            <person name="Frey K.G."/>
            <person name="Koroleva G.I."/>
            <person name="Broomall S.M."/>
            <person name="Bishop-Lilly K.A."/>
            <person name="Bruce D.C."/>
            <person name="Chertkov O."/>
            <person name="Freitas T."/>
            <person name="Jaissle J."/>
            <person name="Ladner J.T."/>
            <person name="Rosenzweig C.N."/>
            <person name="Gibbons H.S."/>
            <person name="Palacios G.F."/>
            <person name="Redden C.L."/>
            <person name="Xu Y."/>
            <person name="Minogue T.D."/>
            <person name="Chain P.S."/>
        </authorList>
    </citation>
    <scope>NUCLEOTIDE SEQUENCE [LARGE SCALE GENOMIC DNA]</scope>
    <source>
        <strain evidence="9 10">GA01-2794</strain>
    </source>
</reference>
<dbReference type="Gene3D" id="3.10.20.340">
    <property type="entry name" value="ArgJ beta chain, C-terminal domain"/>
    <property type="match status" value="1"/>
</dbReference>
<comment type="pathway">
    <text evidence="8">Amino-acid biosynthesis; L-arginine biosynthesis; N(2)-acetyl-L-ornithine from L-glutamate: step 1/4.</text>
</comment>
<dbReference type="AlphaFoldDB" id="A0A0B6CS25"/>
<dbReference type="NCBIfam" id="NF003802">
    <property type="entry name" value="PRK05388.1"/>
    <property type="match status" value="1"/>
</dbReference>
<proteinExistence type="inferred from homology"/>
<dbReference type="PANTHER" id="PTHR23100:SF0">
    <property type="entry name" value="ARGININE BIOSYNTHESIS BIFUNCTIONAL PROTEIN ARGJ, MITOCHONDRIAL"/>
    <property type="match status" value="1"/>
</dbReference>
<name>A0A0B6CS25_9GAMM</name>
<dbReference type="HAMAP" id="MF_01106">
    <property type="entry name" value="ArgJ"/>
    <property type="match status" value="1"/>
</dbReference>
<feature type="chain" id="PRO_5023267020" description="Arginine biosynthesis bifunctional protein ArgJ alpha chain" evidence="8">
    <location>
        <begin position="1"/>
        <end position="183"/>
    </location>
</feature>
<gene>
    <name evidence="8 9" type="primary">argJ</name>
    <name evidence="9" type="ORF">LA55_250</name>
</gene>
<dbReference type="EC" id="2.3.1.1" evidence="8"/>
<dbReference type="CDD" id="cd02152">
    <property type="entry name" value="OAT"/>
    <property type="match status" value="1"/>
</dbReference>
<dbReference type="STRING" id="28110.KU46_798"/>
<keyword evidence="8" id="KW-0511">Multifunctional enzyme</keyword>
<evidence type="ECO:0000256" key="5">
    <source>
        <dbReference type="ARBA" id="ARBA00022679"/>
    </source>
</evidence>
<evidence type="ECO:0000313" key="9">
    <source>
        <dbReference type="EMBL" id="AJI53279.1"/>
    </source>
</evidence>
<evidence type="ECO:0000313" key="10">
    <source>
        <dbReference type="Proteomes" id="UP000031830"/>
    </source>
</evidence>
<keyword evidence="3 8" id="KW-0055">Arginine biosynthesis</keyword>
<dbReference type="GO" id="GO:0006592">
    <property type="term" value="P:ornithine biosynthetic process"/>
    <property type="evidence" value="ECO:0007669"/>
    <property type="project" value="TreeGrafter"/>
</dbReference>
<feature type="site" description="Involved in the stabilization of negative charge on the oxyanion by the formation of the oxyanion hole" evidence="8">
    <location>
        <position position="111"/>
    </location>
</feature>
<feature type="binding site" evidence="8">
    <location>
        <position position="147"/>
    </location>
    <ligand>
        <name>substrate</name>
    </ligand>
</feature>
<keyword evidence="6 8" id="KW-0068">Autocatalytic cleavage</keyword>
<dbReference type="NCBIfam" id="TIGR00120">
    <property type="entry name" value="ArgJ"/>
    <property type="match status" value="1"/>
</dbReference>
<dbReference type="OrthoDB" id="9804242at2"/>
<feature type="chain" id="PRO_5023267019" description="Arginine biosynthesis bifunctional protein ArgJ beta chain" evidence="8">
    <location>
        <begin position="184"/>
        <end position="396"/>
    </location>
</feature>
<dbReference type="Gene3D" id="3.60.70.12">
    <property type="entry name" value="L-amino peptidase D-ALA esterase/amidase"/>
    <property type="match status" value="1"/>
</dbReference>
<dbReference type="UniPathway" id="UPA00068">
    <property type="reaction ID" value="UER00106"/>
</dbReference>
<dbReference type="Proteomes" id="UP000031830">
    <property type="component" value="Chromosome"/>
</dbReference>
<dbReference type="InterPro" id="IPR042195">
    <property type="entry name" value="ArgJ_beta_C"/>
</dbReference>
<dbReference type="FunFam" id="3.60.70.12:FF:000001">
    <property type="entry name" value="Arginine biosynthesis bifunctional protein ArgJ, chloroplastic"/>
    <property type="match status" value="1"/>
</dbReference>
<dbReference type="InterPro" id="IPR016117">
    <property type="entry name" value="ArgJ-like_dom_sf"/>
</dbReference>
<protein>
    <recommendedName>
        <fullName evidence="8">Arginine biosynthesis bifunctional protein ArgJ</fullName>
    </recommendedName>
    <domain>
        <recommendedName>
            <fullName evidence="8">Glutamate N-acetyltransferase</fullName>
            <ecNumber evidence="8">2.3.1.35</ecNumber>
        </recommendedName>
        <alternativeName>
            <fullName evidence="8">Ornithine acetyltransferase</fullName>
            <shortName evidence="8">OATase</shortName>
        </alternativeName>
        <alternativeName>
            <fullName evidence="8">Ornithine transacetylase</fullName>
        </alternativeName>
    </domain>
    <domain>
        <recommendedName>
            <fullName evidence="8">Amino-acid acetyltransferase</fullName>
            <ecNumber evidence="8">2.3.1.1</ecNumber>
        </recommendedName>
        <alternativeName>
            <fullName evidence="8">N-acetylglutamate synthase</fullName>
            <shortName evidence="8">AGSase</shortName>
        </alternativeName>
    </domain>
    <component>
        <recommendedName>
            <fullName evidence="8">Arginine biosynthesis bifunctional protein ArgJ alpha chain</fullName>
        </recommendedName>
    </component>
    <component>
        <recommendedName>
            <fullName evidence="8">Arginine biosynthesis bifunctional protein ArgJ beta chain</fullName>
        </recommendedName>
    </component>
</protein>
<comment type="function">
    <text evidence="8">Catalyzes two activities which are involved in the cyclic version of arginine biosynthesis: the synthesis of N-acetylglutamate from glutamate and acetyl-CoA as the acetyl donor, and of ornithine by transacetylation between N(2)-acetylornithine and glutamate.</text>
</comment>
<feature type="binding site" evidence="8">
    <location>
        <position position="396"/>
    </location>
    <ligand>
        <name>substrate</name>
    </ligand>
</feature>
<dbReference type="GO" id="GO:0005737">
    <property type="term" value="C:cytoplasm"/>
    <property type="evidence" value="ECO:0007669"/>
    <property type="project" value="UniProtKB-SubCell"/>
</dbReference>
<evidence type="ECO:0000256" key="4">
    <source>
        <dbReference type="ARBA" id="ARBA00022605"/>
    </source>
</evidence>
<dbReference type="EC" id="2.3.1.35" evidence="8"/>
<feature type="binding site" evidence="8">
    <location>
        <position position="268"/>
    </location>
    <ligand>
        <name>substrate</name>
    </ligand>
</feature>
<comment type="pathway">
    <text evidence="8">Amino-acid biosynthesis; L-arginine biosynthesis; L-ornithine and N-acetyl-L-glutamate from L-glutamate and N(2)-acetyl-L-ornithine (cyclic): step 1/1.</text>
</comment>
<comment type="catalytic activity">
    <reaction evidence="8">
        <text>L-glutamate + acetyl-CoA = N-acetyl-L-glutamate + CoA + H(+)</text>
        <dbReference type="Rhea" id="RHEA:24292"/>
        <dbReference type="ChEBI" id="CHEBI:15378"/>
        <dbReference type="ChEBI" id="CHEBI:29985"/>
        <dbReference type="ChEBI" id="CHEBI:44337"/>
        <dbReference type="ChEBI" id="CHEBI:57287"/>
        <dbReference type="ChEBI" id="CHEBI:57288"/>
        <dbReference type="EC" id="2.3.1.1"/>
    </reaction>
</comment>
<evidence type="ECO:0000256" key="7">
    <source>
        <dbReference type="ARBA" id="ARBA00023315"/>
    </source>
</evidence>
<comment type="similarity">
    <text evidence="1 8">Belongs to the ArgJ family.</text>
</comment>
<dbReference type="GO" id="GO:0006526">
    <property type="term" value="P:L-arginine biosynthetic process"/>
    <property type="evidence" value="ECO:0007669"/>
    <property type="project" value="UniProtKB-UniRule"/>
</dbReference>
<dbReference type="RefSeq" id="WP_044525534.1">
    <property type="nucleotide sequence ID" value="NZ_CP009440.1"/>
</dbReference>